<protein>
    <submittedName>
        <fullName evidence="2">Uncharacterized protein</fullName>
    </submittedName>
</protein>
<proteinExistence type="predicted"/>
<feature type="transmembrane region" description="Helical" evidence="1">
    <location>
        <begin position="35"/>
        <end position="56"/>
    </location>
</feature>
<keyword evidence="1" id="KW-0812">Transmembrane</keyword>
<sequence>MCYSASASFIAGAGLLTASACIFKFKKVNNNEKLVALLPALFAIQQVSEGLVWLGIEGILPHWFQLQATYIFGIFAISIWPVYFSLSMFYFERSNSLKKILSVLLIVGTVVSLLGLIFIITFDADAYISCENLKCSPIIYTWQAKEIYFTKNFTSNIMENVFFGFANKLLIL</sequence>
<reference evidence="2" key="1">
    <citation type="submission" date="2018-05" db="EMBL/GenBank/DDBJ databases">
        <authorList>
            <person name="Lanie J.A."/>
            <person name="Ng W.-L."/>
            <person name="Kazmierczak K.M."/>
            <person name="Andrzejewski T.M."/>
            <person name="Davidsen T.M."/>
            <person name="Wayne K.J."/>
            <person name="Tettelin H."/>
            <person name="Glass J.I."/>
            <person name="Rusch D."/>
            <person name="Podicherti R."/>
            <person name="Tsui H.-C.T."/>
            <person name="Winkler M.E."/>
        </authorList>
    </citation>
    <scope>NUCLEOTIDE SEQUENCE</scope>
</reference>
<name>A0A383DD02_9ZZZZ</name>
<feature type="transmembrane region" description="Helical" evidence="1">
    <location>
        <begin position="6"/>
        <end position="23"/>
    </location>
</feature>
<organism evidence="2">
    <name type="scientific">marine metagenome</name>
    <dbReference type="NCBI Taxonomy" id="408172"/>
    <lineage>
        <taxon>unclassified sequences</taxon>
        <taxon>metagenomes</taxon>
        <taxon>ecological metagenomes</taxon>
    </lineage>
</organism>
<dbReference type="AlphaFoldDB" id="A0A383DD02"/>
<feature type="transmembrane region" description="Helical" evidence="1">
    <location>
        <begin position="68"/>
        <end position="91"/>
    </location>
</feature>
<feature type="non-terminal residue" evidence="2">
    <location>
        <position position="172"/>
    </location>
</feature>
<gene>
    <name evidence="2" type="ORF">METZ01_LOCUS495054</name>
</gene>
<evidence type="ECO:0000256" key="1">
    <source>
        <dbReference type="SAM" id="Phobius"/>
    </source>
</evidence>
<dbReference type="EMBL" id="UINC01216172">
    <property type="protein sequence ID" value="SVE42200.1"/>
    <property type="molecule type" value="Genomic_DNA"/>
</dbReference>
<accession>A0A383DD02</accession>
<feature type="transmembrane region" description="Helical" evidence="1">
    <location>
        <begin position="103"/>
        <end position="122"/>
    </location>
</feature>
<keyword evidence="1" id="KW-0472">Membrane</keyword>
<keyword evidence="1" id="KW-1133">Transmembrane helix</keyword>
<evidence type="ECO:0000313" key="2">
    <source>
        <dbReference type="EMBL" id="SVE42200.1"/>
    </source>
</evidence>